<dbReference type="GO" id="GO:0042597">
    <property type="term" value="C:periplasmic space"/>
    <property type="evidence" value="ECO:0007669"/>
    <property type="project" value="UniProtKB-SubCell"/>
</dbReference>
<dbReference type="InterPro" id="IPR051470">
    <property type="entry name" value="Thiol:disulfide_interchange"/>
</dbReference>
<organism evidence="10 11">
    <name type="scientific">Chitinimonas arctica</name>
    <dbReference type="NCBI Taxonomy" id="2594795"/>
    <lineage>
        <taxon>Bacteria</taxon>
        <taxon>Pseudomonadati</taxon>
        <taxon>Pseudomonadota</taxon>
        <taxon>Betaproteobacteria</taxon>
        <taxon>Neisseriales</taxon>
        <taxon>Chitinibacteraceae</taxon>
        <taxon>Chitinimonas</taxon>
    </lineage>
</organism>
<dbReference type="EMBL" id="CP041730">
    <property type="protein sequence ID" value="QDQ27331.1"/>
    <property type="molecule type" value="Genomic_DNA"/>
</dbReference>
<reference evidence="11" key="1">
    <citation type="submission" date="2019-07" db="EMBL/GenBank/DDBJ databases">
        <title>Chitinimonas sp. nov., isolated from Ny-Alesund, arctica soil.</title>
        <authorList>
            <person name="Xu Q."/>
            <person name="Peng F."/>
        </authorList>
    </citation>
    <scope>NUCLEOTIDE SEQUENCE [LARGE SCALE GENOMIC DNA]</scope>
    <source>
        <strain evidence="11">R3-44</strain>
    </source>
</reference>
<dbReference type="InterPro" id="IPR018950">
    <property type="entry name" value="DiS-bond_isomerase_DsbC/G_N"/>
</dbReference>
<evidence type="ECO:0000313" key="10">
    <source>
        <dbReference type="EMBL" id="QDQ27331.1"/>
    </source>
</evidence>
<evidence type="ECO:0000256" key="5">
    <source>
        <dbReference type="ARBA" id="ARBA00023157"/>
    </source>
</evidence>
<dbReference type="InterPro" id="IPR012336">
    <property type="entry name" value="Thioredoxin-like_fold"/>
</dbReference>
<dbReference type="InterPro" id="IPR033954">
    <property type="entry name" value="DiS-bond_Isoase_DsbC/G"/>
</dbReference>
<keyword evidence="3 7" id="KW-0732">Signal</keyword>
<evidence type="ECO:0000256" key="3">
    <source>
        <dbReference type="ARBA" id="ARBA00022729"/>
    </source>
</evidence>
<keyword evidence="5" id="KW-1015">Disulfide bond</keyword>
<feature type="domain" description="Disulphide bond isomerase DsbC/G N-terminal" evidence="8">
    <location>
        <begin position="27"/>
        <end position="92"/>
    </location>
</feature>
<protein>
    <recommendedName>
        <fullName evidence="7">Thiol:disulfide interchange protein</fullName>
    </recommendedName>
</protein>
<evidence type="ECO:0000256" key="2">
    <source>
        <dbReference type="ARBA" id="ARBA00009813"/>
    </source>
</evidence>
<dbReference type="SUPFAM" id="SSF52833">
    <property type="entry name" value="Thioredoxin-like"/>
    <property type="match status" value="1"/>
</dbReference>
<dbReference type="RefSeq" id="WP_144278724.1">
    <property type="nucleotide sequence ID" value="NZ_CP041730.1"/>
</dbReference>
<evidence type="ECO:0000259" key="8">
    <source>
        <dbReference type="Pfam" id="PF10411"/>
    </source>
</evidence>
<evidence type="ECO:0000256" key="4">
    <source>
        <dbReference type="ARBA" id="ARBA00022764"/>
    </source>
</evidence>
<dbReference type="AlphaFoldDB" id="A0A516SGP2"/>
<evidence type="ECO:0000256" key="7">
    <source>
        <dbReference type="RuleBase" id="RU364038"/>
    </source>
</evidence>
<evidence type="ECO:0000259" key="9">
    <source>
        <dbReference type="Pfam" id="PF13098"/>
    </source>
</evidence>
<proteinExistence type="inferred from homology"/>
<dbReference type="SUPFAM" id="SSF54423">
    <property type="entry name" value="DsbC/DsbG N-terminal domain-like"/>
    <property type="match status" value="1"/>
</dbReference>
<keyword evidence="4 7" id="KW-0574">Periplasm</keyword>
<dbReference type="PANTHER" id="PTHR35272:SF3">
    <property type="entry name" value="THIOL:DISULFIDE INTERCHANGE PROTEIN DSBC"/>
    <property type="match status" value="1"/>
</dbReference>
<dbReference type="Gene3D" id="3.10.450.70">
    <property type="entry name" value="Disulphide bond isomerase, DsbC/G, N-terminal"/>
    <property type="match status" value="1"/>
</dbReference>
<evidence type="ECO:0000256" key="1">
    <source>
        <dbReference type="ARBA" id="ARBA00004418"/>
    </source>
</evidence>
<dbReference type="Pfam" id="PF10411">
    <property type="entry name" value="DsbC_N"/>
    <property type="match status" value="1"/>
</dbReference>
<accession>A0A516SGP2</accession>
<dbReference type="OrthoDB" id="117402at2"/>
<dbReference type="Pfam" id="PF13098">
    <property type="entry name" value="Thioredoxin_2"/>
    <property type="match status" value="1"/>
</dbReference>
<evidence type="ECO:0000256" key="6">
    <source>
        <dbReference type="ARBA" id="ARBA00023284"/>
    </source>
</evidence>
<comment type="function">
    <text evidence="7">Required for disulfide bond formation in some periplasmic proteins. Acts by transferring its disulfide bond to other proteins and is reduced in the process.</text>
</comment>
<comment type="subcellular location">
    <subcellularLocation>
        <location evidence="1 7">Periplasm</location>
    </subcellularLocation>
</comment>
<dbReference type="PROSITE" id="PS51257">
    <property type="entry name" value="PROKAR_LIPOPROTEIN"/>
    <property type="match status" value="1"/>
</dbReference>
<dbReference type="PANTHER" id="PTHR35272">
    <property type="entry name" value="THIOL:DISULFIDE INTERCHANGE PROTEIN DSBC-RELATED"/>
    <property type="match status" value="1"/>
</dbReference>
<keyword evidence="11" id="KW-1185">Reference proteome</keyword>
<feature type="chain" id="PRO_5028501304" description="Thiol:disulfide interchange protein" evidence="7">
    <location>
        <begin position="24"/>
        <end position="244"/>
    </location>
</feature>
<sequence length="244" mass="26602">MTSLSKRLLTAAVGLALVACANAAGGDSPESVKVELKKKFPDRQVESVRTTPVKGLYEVVFAGRQVIYSDARADYILVGDMVDVKSRSSLTEARIRELSKTDFNALPLDKAIKLVRGTGARKVAVFSDPDCPFCKKIEQETLSKLDNVTIYTFLYPLTQLHPDAPRKSALIWCAADKQKAWEGWMFEGKLPEGDGKCPTPLADIETLTNKLGISGTPAMVFENGEMMSGAIPLEAFEAKLSAKK</sequence>
<name>A0A516SGP2_9NEIS</name>
<keyword evidence="6 7" id="KW-0676">Redox-active center</keyword>
<dbReference type="InterPro" id="IPR009094">
    <property type="entry name" value="DiS-bond_isomerase_DsbC/G_N_sf"/>
</dbReference>
<dbReference type="Gene3D" id="3.40.30.10">
    <property type="entry name" value="Glutaredoxin"/>
    <property type="match status" value="1"/>
</dbReference>
<comment type="similarity">
    <text evidence="2 7">Belongs to the thioredoxin family. DsbC subfamily.</text>
</comment>
<evidence type="ECO:0000313" key="11">
    <source>
        <dbReference type="Proteomes" id="UP000317550"/>
    </source>
</evidence>
<feature type="domain" description="Thioredoxin-like fold" evidence="9">
    <location>
        <begin position="116"/>
        <end position="240"/>
    </location>
</feature>
<gene>
    <name evidence="10" type="ORF">FNU76_13670</name>
</gene>
<dbReference type="KEGG" id="cari:FNU76_13670"/>
<dbReference type="CDD" id="cd03020">
    <property type="entry name" value="DsbA_DsbC_DsbG"/>
    <property type="match status" value="1"/>
</dbReference>
<dbReference type="InterPro" id="IPR036249">
    <property type="entry name" value="Thioredoxin-like_sf"/>
</dbReference>
<feature type="signal peptide" evidence="7">
    <location>
        <begin position="1"/>
        <end position="23"/>
    </location>
</feature>
<dbReference type="Proteomes" id="UP000317550">
    <property type="component" value="Chromosome"/>
</dbReference>